<sequence length="352" mass="39055">MFRVRSIQVDHGDSLLVSYTSDGHVRHLLVDGGPANPSKTLQKVLNKVLGEEGVNGRLRLEALVVTHYDLDHIEGVIELLQQKPSWLEIGDVWFNGYEHLQPVDKLGPAQGDKLSRLIRSLGLPWNASFPNDRAGGEGGAIHQGVLPVTLPGGLEVRVLSPDEPGLKALARVWTNPQSPPPDEGVVHGDSLGPNDRWPLNDYRDYRIGGFTADGSTPNRSSIALLLTFDNKRVLLAADALASVVTSGLKMHLPDIRPIDLLKVSHHGSKRNTDRDLLDRINCRRFLISTSGAKHKHPDFDLIALLLSRNNCPDIIFNYGKGHWPGEWRNKPPSWRFNAVFPRSNDLFVDIEL</sequence>
<evidence type="ECO:0000313" key="1">
    <source>
        <dbReference type="EMBL" id="SEQ21815.1"/>
    </source>
</evidence>
<dbReference type="PANTHER" id="PTHR30619">
    <property type="entry name" value="DNA INTERNALIZATION/COMPETENCE PROTEIN COMEC/REC2"/>
    <property type="match status" value="1"/>
</dbReference>
<organism evidence="1 2">
    <name type="scientific">Pseudomonas soli</name>
    <dbReference type="NCBI Taxonomy" id="1306993"/>
    <lineage>
        <taxon>Bacteria</taxon>
        <taxon>Pseudomonadati</taxon>
        <taxon>Pseudomonadota</taxon>
        <taxon>Gammaproteobacteria</taxon>
        <taxon>Pseudomonadales</taxon>
        <taxon>Pseudomonadaceae</taxon>
        <taxon>Pseudomonas</taxon>
    </lineage>
</organism>
<gene>
    <name evidence="1" type="ORF">SAMN05216230_102199</name>
</gene>
<protein>
    <recommendedName>
        <fullName evidence="3">Metallo-beta-lactamase domain-containing protein</fullName>
    </recommendedName>
</protein>
<evidence type="ECO:0000313" key="2">
    <source>
        <dbReference type="Proteomes" id="UP000199221"/>
    </source>
</evidence>
<dbReference type="GeneID" id="93677166"/>
<dbReference type="Gene3D" id="3.60.15.10">
    <property type="entry name" value="Ribonuclease Z/Hydroxyacylglutathione hydrolase-like"/>
    <property type="match status" value="1"/>
</dbReference>
<dbReference type="AlphaFoldDB" id="A0A1H9E852"/>
<name>A0A1H9E852_9PSED</name>
<evidence type="ECO:0008006" key="3">
    <source>
        <dbReference type="Google" id="ProtNLM"/>
    </source>
</evidence>
<dbReference type="InterPro" id="IPR036866">
    <property type="entry name" value="RibonucZ/Hydroxyglut_hydro"/>
</dbReference>
<dbReference type="PANTHER" id="PTHR30619:SF1">
    <property type="entry name" value="RECOMBINATION PROTEIN 2"/>
    <property type="match status" value="1"/>
</dbReference>
<dbReference type="Proteomes" id="UP000199221">
    <property type="component" value="Unassembled WGS sequence"/>
</dbReference>
<dbReference type="EMBL" id="FOEQ01000002">
    <property type="protein sequence ID" value="SEQ21815.1"/>
    <property type="molecule type" value="Genomic_DNA"/>
</dbReference>
<accession>A0A1H9E852</accession>
<dbReference type="RefSeq" id="WP_094010479.1">
    <property type="nucleotide sequence ID" value="NZ_CP128543.1"/>
</dbReference>
<dbReference type="SUPFAM" id="SSF56281">
    <property type="entry name" value="Metallo-hydrolase/oxidoreductase"/>
    <property type="match status" value="1"/>
</dbReference>
<dbReference type="InterPro" id="IPR052159">
    <property type="entry name" value="Competence_DNA_uptake"/>
</dbReference>
<reference evidence="1 2" key="1">
    <citation type="submission" date="2016-10" db="EMBL/GenBank/DDBJ databases">
        <authorList>
            <person name="de Groot N.N."/>
        </authorList>
    </citation>
    <scope>NUCLEOTIDE SEQUENCE [LARGE SCALE GENOMIC DNA]</scope>
    <source>
        <strain evidence="1 2">LMG 27941</strain>
    </source>
</reference>
<proteinExistence type="predicted"/>